<accession>A0AAU7V565</accession>
<evidence type="ECO:0000313" key="1">
    <source>
        <dbReference type="EMBL" id="XBW07400.1"/>
    </source>
</evidence>
<sequence>MSESGCGCGQKREPAHEMAAENQGGCGCGGHGGGHGHGHQGGCGCGGNHVGREGQPVDEAGRMNLGLRAAR</sequence>
<organism evidence="1">
    <name type="scientific">Scrofimicrobium appendicitidis</name>
    <dbReference type="NCBI Taxonomy" id="3079930"/>
    <lineage>
        <taxon>Bacteria</taxon>
        <taxon>Bacillati</taxon>
        <taxon>Actinomycetota</taxon>
        <taxon>Actinomycetes</taxon>
        <taxon>Actinomycetales</taxon>
        <taxon>Actinomycetaceae</taxon>
        <taxon>Scrofimicrobium</taxon>
    </lineage>
</organism>
<protein>
    <submittedName>
        <fullName evidence="1">Uncharacterized protein</fullName>
    </submittedName>
</protein>
<dbReference type="AlphaFoldDB" id="A0AAU7V565"/>
<dbReference type="RefSeq" id="WP_350257606.1">
    <property type="nucleotide sequence ID" value="NZ_CP138335.1"/>
</dbReference>
<reference evidence="1" key="1">
    <citation type="submission" date="2023-11" db="EMBL/GenBank/DDBJ databases">
        <title>Scrofimicrobium hongkongense sp. nov., isolated from a patient with peritonitis.</title>
        <authorList>
            <person name="Lao H.Y."/>
            <person name="Wong A.Y.P."/>
            <person name="Ng T.L."/>
            <person name="Wong R.Y.L."/>
            <person name="Yau M.C.Y."/>
            <person name="Lam J.Y.W."/>
            <person name="Siu G.K.H."/>
        </authorList>
    </citation>
    <scope>NUCLEOTIDE SEQUENCE</scope>
    <source>
        <strain evidence="1">R131</strain>
    </source>
</reference>
<name>A0AAU7V565_9ACTO</name>
<proteinExistence type="predicted"/>
<dbReference type="KEGG" id="sapp:SAC06_07040"/>
<dbReference type="EMBL" id="CP138335">
    <property type="protein sequence ID" value="XBW07400.1"/>
    <property type="molecule type" value="Genomic_DNA"/>
</dbReference>
<gene>
    <name evidence="1" type="ORF">SAC06_07040</name>
</gene>